<gene>
    <name evidence="1" type="ORF">LCGC14_2153810</name>
</gene>
<dbReference type="Pfam" id="PF14395">
    <property type="entry name" value="COOH-NH2_lig"/>
    <property type="match status" value="1"/>
</dbReference>
<reference evidence="1" key="1">
    <citation type="journal article" date="2015" name="Nature">
        <title>Complex archaea that bridge the gap between prokaryotes and eukaryotes.</title>
        <authorList>
            <person name="Spang A."/>
            <person name="Saw J.H."/>
            <person name="Jorgensen S.L."/>
            <person name="Zaremba-Niedzwiedzka K."/>
            <person name="Martijn J."/>
            <person name="Lind A.E."/>
            <person name="van Eijk R."/>
            <person name="Schleper C."/>
            <person name="Guy L."/>
            <person name="Ettema T.J."/>
        </authorList>
    </citation>
    <scope>NUCLEOTIDE SEQUENCE</scope>
</reference>
<comment type="caution">
    <text evidence="1">The sequence shown here is derived from an EMBL/GenBank/DDBJ whole genome shotgun (WGS) entry which is preliminary data.</text>
</comment>
<organism evidence="1">
    <name type="scientific">marine sediment metagenome</name>
    <dbReference type="NCBI Taxonomy" id="412755"/>
    <lineage>
        <taxon>unclassified sequences</taxon>
        <taxon>metagenomes</taxon>
        <taxon>ecological metagenomes</taxon>
    </lineage>
</organism>
<dbReference type="AlphaFoldDB" id="A0A0F9G7S2"/>
<proteinExistence type="predicted"/>
<protein>
    <submittedName>
        <fullName evidence="1">Uncharacterized protein</fullName>
    </submittedName>
</protein>
<accession>A0A0F9G7S2</accession>
<dbReference type="EMBL" id="LAZR01027495">
    <property type="protein sequence ID" value="KKL65555.1"/>
    <property type="molecule type" value="Genomic_DNA"/>
</dbReference>
<sequence length="305" mass="34929">MKTCSIDEIRTLYVDGKFADIAKNLPHLRKAADPLIQFLMASNLLKMKDWLTEKLFTVGADPEFIMCKRGTEEVVLFSSQHTTERYKLSEAAVGADYGLLEIRTPIFTKPKELVKHMKVSLDDFMEQYEKLDILKKEAVEFNHSRQRIREQIDSEDIDYGVRFNAKEPEVWGANGGVSIEDLEVMNYTLSAYGKPMFNKPNPDIFSAGGHIHVGGAYVKMLSFDQLKALIRKIDQAVRPLCEAVETEAGKLRREIYGFPGEFRLKQYGFEYRSLSNAIFWEENSKVLSKILTIIMDTVKTFATQE</sequence>
<dbReference type="InterPro" id="IPR025681">
    <property type="entry name" value="COOH-NH2_lig"/>
</dbReference>
<name>A0A0F9G7S2_9ZZZZ</name>
<evidence type="ECO:0000313" key="1">
    <source>
        <dbReference type="EMBL" id="KKL65555.1"/>
    </source>
</evidence>